<evidence type="ECO:0000256" key="4">
    <source>
        <dbReference type="ARBA" id="ARBA00022806"/>
    </source>
</evidence>
<comment type="caution">
    <text evidence="18">The sequence shown here is derived from an EMBL/GenBank/DDBJ whole genome shotgun (WGS) entry which is preliminary data.</text>
</comment>
<dbReference type="Pfam" id="PF07529">
    <property type="entry name" value="HSA"/>
    <property type="match status" value="1"/>
</dbReference>
<evidence type="ECO:0000256" key="2">
    <source>
        <dbReference type="ARBA" id="ARBA00022741"/>
    </source>
</evidence>
<dbReference type="Pfam" id="PF14619">
    <property type="entry name" value="SnAC"/>
    <property type="match status" value="1"/>
</dbReference>
<dbReference type="CDD" id="cd17996">
    <property type="entry name" value="DEXHc_SMARCA2_SMARCA4"/>
    <property type="match status" value="1"/>
</dbReference>
<dbReference type="InterPro" id="IPR014012">
    <property type="entry name" value="HSA_dom"/>
</dbReference>
<feature type="compositionally biased region" description="Polar residues" evidence="12">
    <location>
        <begin position="251"/>
        <end position="272"/>
    </location>
</feature>
<dbReference type="SMART" id="SM00487">
    <property type="entry name" value="DEXDc"/>
    <property type="match status" value="1"/>
</dbReference>
<dbReference type="GO" id="GO:0016787">
    <property type="term" value="F:hydrolase activity"/>
    <property type="evidence" value="ECO:0007669"/>
    <property type="project" value="UniProtKB-KW"/>
</dbReference>
<gene>
    <name evidence="18" type="ORF">Dda_1026</name>
</gene>
<evidence type="ECO:0000256" key="3">
    <source>
        <dbReference type="ARBA" id="ARBA00022801"/>
    </source>
</evidence>
<evidence type="ECO:0000256" key="6">
    <source>
        <dbReference type="ARBA" id="ARBA00023015"/>
    </source>
</evidence>
<feature type="domain" description="QLQ" evidence="17">
    <location>
        <begin position="208"/>
        <end position="243"/>
    </location>
</feature>
<evidence type="ECO:0000256" key="1">
    <source>
        <dbReference type="ARBA" id="ARBA00004123"/>
    </source>
</evidence>
<feature type="compositionally biased region" description="Polar residues" evidence="12">
    <location>
        <begin position="175"/>
        <end position="195"/>
    </location>
</feature>
<evidence type="ECO:0000313" key="18">
    <source>
        <dbReference type="EMBL" id="KAJ6264873.1"/>
    </source>
</evidence>
<feature type="compositionally biased region" description="Acidic residues" evidence="12">
    <location>
        <begin position="1186"/>
        <end position="1204"/>
    </location>
</feature>
<dbReference type="FunFam" id="3.40.50.300:FF:000843">
    <property type="entry name" value="Chromatin structure-remodeling complex subunit snf21"/>
    <property type="match status" value="1"/>
</dbReference>
<feature type="compositionally biased region" description="Low complexity" evidence="12">
    <location>
        <begin position="1438"/>
        <end position="1457"/>
    </location>
</feature>
<dbReference type="InterPro" id="IPR038718">
    <property type="entry name" value="SNF2-like_sf"/>
</dbReference>
<dbReference type="Gene3D" id="1.20.920.10">
    <property type="entry name" value="Bromodomain-like"/>
    <property type="match status" value="1"/>
</dbReference>
<dbReference type="SMART" id="SM01314">
    <property type="entry name" value="SnAC"/>
    <property type="match status" value="1"/>
</dbReference>
<feature type="region of interest" description="Disordered" evidence="12">
    <location>
        <begin position="1437"/>
        <end position="1494"/>
    </location>
</feature>
<dbReference type="Pfam" id="PF00439">
    <property type="entry name" value="Bromodomain"/>
    <property type="match status" value="1"/>
</dbReference>
<dbReference type="Gene3D" id="3.40.50.300">
    <property type="entry name" value="P-loop containing nucleotide triphosphate hydrolases"/>
    <property type="match status" value="1"/>
</dbReference>
<evidence type="ECO:0000259" key="17">
    <source>
        <dbReference type="PROSITE" id="PS51666"/>
    </source>
</evidence>
<accession>A0AAD6J5F8</accession>
<dbReference type="GO" id="GO:0042393">
    <property type="term" value="F:histone binding"/>
    <property type="evidence" value="ECO:0007669"/>
    <property type="project" value="InterPro"/>
</dbReference>
<feature type="region of interest" description="Disordered" evidence="12">
    <location>
        <begin position="1170"/>
        <end position="1293"/>
    </location>
</feature>
<dbReference type="GO" id="GO:0006355">
    <property type="term" value="P:regulation of DNA-templated transcription"/>
    <property type="evidence" value="ECO:0007669"/>
    <property type="project" value="InterPro"/>
</dbReference>
<evidence type="ECO:0000259" key="13">
    <source>
        <dbReference type="PROSITE" id="PS50014"/>
    </source>
</evidence>
<dbReference type="Proteomes" id="UP001221413">
    <property type="component" value="Unassembled WGS sequence"/>
</dbReference>
<keyword evidence="8" id="KW-0804">Transcription</keyword>
<feature type="compositionally biased region" description="Acidic residues" evidence="12">
    <location>
        <begin position="1474"/>
        <end position="1494"/>
    </location>
</feature>
<evidence type="ECO:0000256" key="8">
    <source>
        <dbReference type="ARBA" id="ARBA00023163"/>
    </source>
</evidence>
<feature type="compositionally biased region" description="Acidic residues" evidence="12">
    <location>
        <begin position="1229"/>
        <end position="1240"/>
    </location>
</feature>
<feature type="compositionally biased region" description="Basic and acidic residues" evidence="12">
    <location>
        <begin position="1258"/>
        <end position="1267"/>
    </location>
</feature>
<feature type="region of interest" description="Disordered" evidence="12">
    <location>
        <begin position="251"/>
        <end position="283"/>
    </location>
</feature>
<dbReference type="CDD" id="cd18793">
    <property type="entry name" value="SF2_C_SNF"/>
    <property type="match status" value="1"/>
</dbReference>
<dbReference type="PROSITE" id="PS51192">
    <property type="entry name" value="HELICASE_ATP_BIND_1"/>
    <property type="match status" value="1"/>
</dbReference>
<organism evidence="18 19">
    <name type="scientific">Drechslerella dactyloides</name>
    <name type="common">Nematode-trapping fungus</name>
    <name type="synonym">Arthrobotrys dactyloides</name>
    <dbReference type="NCBI Taxonomy" id="74499"/>
    <lineage>
        <taxon>Eukaryota</taxon>
        <taxon>Fungi</taxon>
        <taxon>Dikarya</taxon>
        <taxon>Ascomycota</taxon>
        <taxon>Pezizomycotina</taxon>
        <taxon>Orbiliomycetes</taxon>
        <taxon>Orbiliales</taxon>
        <taxon>Orbiliaceae</taxon>
        <taxon>Drechslerella</taxon>
    </lineage>
</organism>
<dbReference type="GO" id="GO:0006338">
    <property type="term" value="P:chromatin remodeling"/>
    <property type="evidence" value="ECO:0007669"/>
    <property type="project" value="UniProtKB-ARBA"/>
</dbReference>
<feature type="domain" description="Helicase C-terminal" evidence="15">
    <location>
        <begin position="924"/>
        <end position="1086"/>
    </location>
</feature>
<feature type="compositionally biased region" description="Basic and acidic residues" evidence="12">
    <location>
        <begin position="1174"/>
        <end position="1185"/>
    </location>
</feature>
<feature type="domain" description="Bromo" evidence="13">
    <location>
        <begin position="1317"/>
        <end position="1387"/>
    </location>
</feature>
<dbReference type="InterPro" id="IPR000330">
    <property type="entry name" value="SNF2_N"/>
</dbReference>
<evidence type="ECO:0000256" key="9">
    <source>
        <dbReference type="ARBA" id="ARBA00023242"/>
    </source>
</evidence>
<dbReference type="PROSITE" id="PS50014">
    <property type="entry name" value="BROMODOMAIN_2"/>
    <property type="match status" value="1"/>
</dbReference>
<protein>
    <recommendedName>
        <fullName evidence="20">SNF2-family ATP dependent chromatin remodeling factor snf21</fullName>
    </recommendedName>
</protein>
<keyword evidence="2" id="KW-0547">Nucleotide-binding</keyword>
<dbReference type="InterPro" id="IPR014001">
    <property type="entry name" value="Helicase_ATP-bd"/>
</dbReference>
<dbReference type="InterPro" id="IPR036427">
    <property type="entry name" value="Bromodomain-like_sf"/>
</dbReference>
<dbReference type="GO" id="GO:0005634">
    <property type="term" value="C:nucleus"/>
    <property type="evidence" value="ECO:0007669"/>
    <property type="project" value="UniProtKB-SubCell"/>
</dbReference>
<dbReference type="FunFam" id="3.40.50.10810:FF:000008">
    <property type="entry name" value="Chromatin structure-remodeling complex subunit snf21"/>
    <property type="match status" value="1"/>
</dbReference>
<keyword evidence="9" id="KW-0539">Nucleus</keyword>
<evidence type="ECO:0000256" key="10">
    <source>
        <dbReference type="PROSITE-ProRule" id="PRU00035"/>
    </source>
</evidence>
<dbReference type="InterPro" id="IPR014978">
    <property type="entry name" value="Gln-Leu-Gln_QLQ"/>
</dbReference>
<keyword evidence="3" id="KW-0378">Hydrolase</keyword>
<dbReference type="PROSITE" id="PS51194">
    <property type="entry name" value="HELICASE_CTER"/>
    <property type="match status" value="1"/>
</dbReference>
<evidence type="ECO:0000259" key="15">
    <source>
        <dbReference type="PROSITE" id="PS51194"/>
    </source>
</evidence>
<dbReference type="InterPro" id="IPR001650">
    <property type="entry name" value="Helicase_C-like"/>
</dbReference>
<dbReference type="PROSITE" id="PS51666">
    <property type="entry name" value="QLQ"/>
    <property type="match status" value="1"/>
</dbReference>
<keyword evidence="7 10" id="KW-0103">Bromodomain</keyword>
<dbReference type="SMART" id="SM00490">
    <property type="entry name" value="HELICc"/>
    <property type="match status" value="1"/>
</dbReference>
<dbReference type="SMART" id="SM00573">
    <property type="entry name" value="HSA"/>
    <property type="match status" value="1"/>
</dbReference>
<evidence type="ECO:0000256" key="11">
    <source>
        <dbReference type="SAM" id="Coils"/>
    </source>
</evidence>
<evidence type="ECO:0000259" key="16">
    <source>
        <dbReference type="PROSITE" id="PS51204"/>
    </source>
</evidence>
<keyword evidence="11" id="KW-0175">Coiled coil</keyword>
<feature type="domain" description="Helicase ATP-binding" evidence="14">
    <location>
        <begin position="611"/>
        <end position="776"/>
    </location>
</feature>
<dbReference type="Pfam" id="PF00176">
    <property type="entry name" value="SNF2-rel_dom"/>
    <property type="match status" value="1"/>
</dbReference>
<feature type="region of interest" description="Disordered" evidence="12">
    <location>
        <begin position="81"/>
        <end position="205"/>
    </location>
</feature>
<keyword evidence="6" id="KW-0805">Transcription regulation</keyword>
<keyword evidence="4" id="KW-0347">Helicase</keyword>
<evidence type="ECO:0000259" key="14">
    <source>
        <dbReference type="PROSITE" id="PS51192"/>
    </source>
</evidence>
<feature type="compositionally biased region" description="Low complexity" evidence="12">
    <location>
        <begin position="81"/>
        <end position="131"/>
    </location>
</feature>
<dbReference type="InterPro" id="IPR029295">
    <property type="entry name" value="SnAC"/>
</dbReference>
<dbReference type="SMART" id="SM00951">
    <property type="entry name" value="QLQ"/>
    <property type="match status" value="1"/>
</dbReference>
<keyword evidence="5" id="KW-0067">ATP-binding</keyword>
<proteinExistence type="predicted"/>
<feature type="coiled-coil region" evidence="11">
    <location>
        <begin position="413"/>
        <end position="449"/>
    </location>
</feature>
<dbReference type="InterPro" id="IPR049730">
    <property type="entry name" value="SNF2/RAD54-like_C"/>
</dbReference>
<dbReference type="SUPFAM" id="SSF47370">
    <property type="entry name" value="Bromodomain"/>
    <property type="match status" value="1"/>
</dbReference>
<dbReference type="Gene3D" id="1.20.5.170">
    <property type="match status" value="1"/>
</dbReference>
<feature type="region of interest" description="Disordered" evidence="12">
    <location>
        <begin position="541"/>
        <end position="571"/>
    </location>
</feature>
<reference evidence="18" key="1">
    <citation type="submission" date="2023-01" db="EMBL/GenBank/DDBJ databases">
        <title>The chitinases involved in constricting ring structure development in the nematode-trapping fungus Drechslerella dactyloides.</title>
        <authorList>
            <person name="Wang R."/>
            <person name="Zhang L."/>
            <person name="Tang P."/>
            <person name="Li S."/>
            <person name="Liang L."/>
        </authorList>
    </citation>
    <scope>NUCLEOTIDE SEQUENCE</scope>
    <source>
        <strain evidence="18">YMF1.00031</strain>
    </source>
</reference>
<name>A0AAD6J5F8_DREDA</name>
<dbReference type="GO" id="GO:0005524">
    <property type="term" value="F:ATP binding"/>
    <property type="evidence" value="ECO:0007669"/>
    <property type="project" value="UniProtKB-KW"/>
</dbReference>
<comment type="subcellular location">
    <subcellularLocation>
        <location evidence="1">Nucleus</location>
    </subcellularLocation>
</comment>
<dbReference type="PANTHER" id="PTHR10799">
    <property type="entry name" value="SNF2/RAD54 HELICASE FAMILY"/>
    <property type="match status" value="1"/>
</dbReference>
<evidence type="ECO:0000256" key="5">
    <source>
        <dbReference type="ARBA" id="ARBA00022840"/>
    </source>
</evidence>
<dbReference type="InterPro" id="IPR001487">
    <property type="entry name" value="Bromodomain"/>
</dbReference>
<dbReference type="SUPFAM" id="SSF52540">
    <property type="entry name" value="P-loop containing nucleoside triphosphate hydrolases"/>
    <property type="match status" value="2"/>
</dbReference>
<feature type="compositionally biased region" description="Polar residues" evidence="12">
    <location>
        <begin position="157"/>
        <end position="168"/>
    </location>
</feature>
<dbReference type="GO" id="GO:0004386">
    <property type="term" value="F:helicase activity"/>
    <property type="evidence" value="ECO:0007669"/>
    <property type="project" value="UniProtKB-KW"/>
</dbReference>
<dbReference type="Pfam" id="PF00271">
    <property type="entry name" value="Helicase_C"/>
    <property type="match status" value="1"/>
</dbReference>
<keyword evidence="19" id="KW-1185">Reference proteome</keyword>
<dbReference type="EMBL" id="JAQGDS010000001">
    <property type="protein sequence ID" value="KAJ6264873.1"/>
    <property type="molecule type" value="Genomic_DNA"/>
</dbReference>
<dbReference type="PROSITE" id="PS51204">
    <property type="entry name" value="HSA"/>
    <property type="match status" value="1"/>
</dbReference>
<dbReference type="Gene3D" id="3.40.50.10810">
    <property type="entry name" value="Tandem AAA-ATPase domain"/>
    <property type="match status" value="1"/>
</dbReference>
<dbReference type="GO" id="GO:0006366">
    <property type="term" value="P:transcription by RNA polymerase II"/>
    <property type="evidence" value="ECO:0007669"/>
    <property type="project" value="UniProtKB-ARBA"/>
</dbReference>
<dbReference type="PRINTS" id="PR00503">
    <property type="entry name" value="BROMODOMAIN"/>
</dbReference>
<feature type="domain" description="HSA" evidence="16">
    <location>
        <begin position="430"/>
        <end position="502"/>
    </location>
</feature>
<evidence type="ECO:0000313" key="19">
    <source>
        <dbReference type="Proteomes" id="UP001221413"/>
    </source>
</evidence>
<evidence type="ECO:0000256" key="7">
    <source>
        <dbReference type="ARBA" id="ARBA00023117"/>
    </source>
</evidence>
<dbReference type="SMART" id="SM00297">
    <property type="entry name" value="BROMO"/>
    <property type="match status" value="1"/>
</dbReference>
<dbReference type="InterPro" id="IPR027417">
    <property type="entry name" value="P-loop_NTPase"/>
</dbReference>
<feature type="compositionally biased region" description="Acidic residues" evidence="12">
    <location>
        <begin position="556"/>
        <end position="569"/>
    </location>
</feature>
<evidence type="ECO:0008006" key="20">
    <source>
        <dbReference type="Google" id="ProtNLM"/>
    </source>
</evidence>
<evidence type="ECO:0000256" key="12">
    <source>
        <dbReference type="SAM" id="MobiDB-lite"/>
    </source>
</evidence>
<feature type="compositionally biased region" description="Basic and acidic residues" evidence="12">
    <location>
        <begin position="541"/>
        <end position="551"/>
    </location>
</feature>
<sequence length="1494" mass="169272">MMNTAPFMAAQVHPQPHQLHTNGAAPHGMINMMGAPQPSREQVQHLYQRWQHMKAQGATETSNPEFAQMSTYLRALHVQQNNMKQQQQKMQQQQQQAQQQQQHQQAQQQQQHQAQHQQHQHQQVQHQQVQQPPNQTANGVMQPKGNGMAAAPPPLQSSPNNLQKTQQSPHPPATPSKQDPSGTATAAGSNAQTPGSGKGPGVANPSPCFSGEQLAILKHQIMAFKLMSRGQALPANLLAMINNSSTTAKVVTSITPTPTPGSDTATKASPTTEKTEAPLPPPKTGYETFTSPYTLFLPSISHSDHSIRANRPLIPSIMPTGIELGRIREERDKAIQTRIQARKLELEGMNLNISGFSRETVQSLPDETAKRLIEYKALNLLERQRELRRQMVQSVVHYDSLAMTTNRSMFRRMKKQSLREARITEKLEKQQQEQRINREKQKRDEYLKAVLSHAKDVTGSLTAGSKAQKFGRMMAQHHVFMEKEEQKRIERTAKQRLQALKANDEEAYLKLLDQAKDTRITHLLKQTDGFLKNLAQAVRTQQRDAHEKYGRPEGYISEDESEDEDEDEESSKKVDYYAVAHRIKETVSEQPSILVGGRLKEYQIKGLQWMVSLFNNNLNGILADEMGLGKTIQTISLVTHLIEKKNVSGPFLVIVPLSTLTNWTLEFEKWAPSIKKIVYKGPPLARKAHQAQVRSGDFQAVLTTYEYIIKDRPVLSKVKWAYMIVDEGHRMKNSESKLSFTLTTYYICRYRLILTGTPLQNNLPELWALLNFVLPNIFKSVKSFDEWFNTPFANTGGQDKMELTEEEALLIIRRLHKVLRPFLLRRLKKDVESELPDKVEKVIKCKFSALQAKLYNQMKQNGAIYVASESQKSGRVSVKGLSNMLMQLRKICNHPFVFEDVERAISPGPLTNDLLWRSAGKFELLDRLLPKFFATKHRVLMFFQMTQIMNIMEDFLAYRGWKYMRLDGSTKADDRSALLKDFNAPGSDYLIFLLSTRAGGLGLNLQTADTVIIYDSDWNPHQDLQAQDRAHRIGQKNEVRILRLITSNSVEEKILSRAQYKLDIDGKVIQAGKFDNKSKDEERDALLRSLLEVDENDKEDGDEQLDDDELNEVIARNDDELELFRQFDKDREENSPYGENKSLPRLMDDTELPAVYLQEDIGQEVEDIVPTGRGARERTQVKYDDGLTEEQWLDAIDDDEDTVEDAIKRKRDAQQKRAANKAKKAAVGEPEEEEEPEVIEEPVPVVTTPSKRKRGRQPKAEKRKREEEVVEEAPKRKRTKGKNSNADPLTNRERSNIQDVMATVHEKVINLPEEEGSERKCSEHFVVLPSKKLYPDYYKIIAKPISFDMIRKRVDREDYMSLNEFKDDFLTMFANAKLYNEEGSMVYEDAVAMEDEFRARIVEEAGKYDIPVDLSNPADAPTLDSALLGAVGAEVKDGSAAPSGSAGGTPAAAPLPSVKLSLKFSKKTPPPPPPEDDDDEDDGEAGDGDDGDED</sequence>